<evidence type="ECO:0000256" key="4">
    <source>
        <dbReference type="ARBA" id="ARBA00022692"/>
    </source>
</evidence>
<keyword evidence="3" id="KW-0997">Cell inner membrane</keyword>
<dbReference type="InterPro" id="IPR010656">
    <property type="entry name" value="DctM"/>
</dbReference>
<dbReference type="GO" id="GO:0005886">
    <property type="term" value="C:plasma membrane"/>
    <property type="evidence" value="ECO:0007669"/>
    <property type="project" value="UniProtKB-SubCell"/>
</dbReference>
<feature type="domain" description="TRAP C4-dicarboxylate transport system permease DctM subunit" evidence="8">
    <location>
        <begin position="10"/>
        <end position="417"/>
    </location>
</feature>
<feature type="transmembrane region" description="Helical" evidence="7">
    <location>
        <begin position="48"/>
        <end position="70"/>
    </location>
</feature>
<reference evidence="9" key="1">
    <citation type="submission" date="2018-05" db="EMBL/GenBank/DDBJ databases">
        <authorList>
            <person name="Lanie J.A."/>
            <person name="Ng W.-L."/>
            <person name="Kazmierczak K.M."/>
            <person name="Andrzejewski T.M."/>
            <person name="Davidsen T.M."/>
            <person name="Wayne K.J."/>
            <person name="Tettelin H."/>
            <person name="Glass J.I."/>
            <person name="Rusch D."/>
            <person name="Podicherti R."/>
            <person name="Tsui H.-C.T."/>
            <person name="Winkler M.E."/>
        </authorList>
    </citation>
    <scope>NUCLEOTIDE SEQUENCE</scope>
</reference>
<feature type="transmembrane region" description="Helical" evidence="7">
    <location>
        <begin position="397"/>
        <end position="421"/>
    </location>
</feature>
<feature type="transmembrane region" description="Helical" evidence="7">
    <location>
        <begin position="171"/>
        <end position="193"/>
    </location>
</feature>
<evidence type="ECO:0000256" key="6">
    <source>
        <dbReference type="ARBA" id="ARBA00023136"/>
    </source>
</evidence>
<feature type="transmembrane region" description="Helical" evidence="7">
    <location>
        <begin position="366"/>
        <end position="385"/>
    </location>
</feature>
<comment type="subcellular location">
    <subcellularLocation>
        <location evidence="1">Cell inner membrane</location>
        <topology evidence="1">Multi-pass membrane protein</topology>
    </subcellularLocation>
</comment>
<keyword evidence="2" id="KW-1003">Cell membrane</keyword>
<feature type="transmembrane region" description="Helical" evidence="7">
    <location>
        <begin position="269"/>
        <end position="293"/>
    </location>
</feature>
<feature type="transmembrane region" description="Helical" evidence="7">
    <location>
        <begin position="6"/>
        <end position="36"/>
    </location>
</feature>
<evidence type="ECO:0000256" key="7">
    <source>
        <dbReference type="SAM" id="Phobius"/>
    </source>
</evidence>
<feature type="transmembrane region" description="Helical" evidence="7">
    <location>
        <begin position="241"/>
        <end position="257"/>
    </location>
</feature>
<feature type="transmembrane region" description="Helical" evidence="7">
    <location>
        <begin position="337"/>
        <end position="360"/>
    </location>
</feature>
<name>A0A382H3H0_9ZZZZ</name>
<feature type="transmembrane region" description="Helical" evidence="7">
    <location>
        <begin position="313"/>
        <end position="330"/>
    </location>
</feature>
<evidence type="ECO:0000256" key="1">
    <source>
        <dbReference type="ARBA" id="ARBA00004429"/>
    </source>
</evidence>
<accession>A0A382H3H0</accession>
<organism evidence="9">
    <name type="scientific">marine metagenome</name>
    <dbReference type="NCBI Taxonomy" id="408172"/>
    <lineage>
        <taxon>unclassified sequences</taxon>
        <taxon>metagenomes</taxon>
        <taxon>ecological metagenomes</taxon>
    </lineage>
</organism>
<dbReference type="EMBL" id="UINC01058918">
    <property type="protein sequence ID" value="SVB81729.1"/>
    <property type="molecule type" value="Genomic_DNA"/>
</dbReference>
<dbReference type="AlphaFoldDB" id="A0A382H3H0"/>
<evidence type="ECO:0000256" key="3">
    <source>
        <dbReference type="ARBA" id="ARBA00022519"/>
    </source>
</evidence>
<feature type="transmembrane region" description="Helical" evidence="7">
    <location>
        <begin position="213"/>
        <end position="235"/>
    </location>
</feature>
<feature type="transmembrane region" description="Helical" evidence="7">
    <location>
        <begin position="90"/>
        <end position="112"/>
    </location>
</feature>
<gene>
    <name evidence="9" type="ORF">METZ01_LOCUS234583</name>
</gene>
<evidence type="ECO:0000313" key="9">
    <source>
        <dbReference type="EMBL" id="SVB81729.1"/>
    </source>
</evidence>
<dbReference type="NCBIfam" id="TIGR00786">
    <property type="entry name" value="dctM"/>
    <property type="match status" value="1"/>
</dbReference>
<evidence type="ECO:0000259" key="8">
    <source>
        <dbReference type="Pfam" id="PF06808"/>
    </source>
</evidence>
<dbReference type="PIRSF" id="PIRSF006066">
    <property type="entry name" value="HI0050"/>
    <property type="match status" value="1"/>
</dbReference>
<evidence type="ECO:0000256" key="5">
    <source>
        <dbReference type="ARBA" id="ARBA00022989"/>
    </source>
</evidence>
<sequence>MEPEIVLGLVLAVLLVLSVPIAMSLGLASLAAILVMSTDFLIFLPQKFISGIDSFTLLAIPLFILAGTIMGEGGIAHRIIDLAMVFVGRLRGGLGMVSIVSTMFFSGVCGSASADTAAIGSITIPAMKKKRYPAPFATAIIAAAGGTSQLVPPSIDLIIIGVVANISIGGLFAAGFLPGLVNGISLMLLVYFFARRMNLPLEPKINLLEKIKIVWRGSLAILMVIIILGGILGGVFTPTEASSIAVIYGFVVSFFIYKELQLKDIPKVLLRASELTGIVFLVLGMASVFSYVLTFERIPHAIADSIRVYADNWIIFVLFLNIVFFLLGMIMDALPALIILMPILVPVGVSLGMNPIHIGILVQANVGISLISPPVGVCLYVACGLSKQPIENVIKALIPFYIVLVGTVLIISYIPEIALYIPRILGYVD</sequence>
<dbReference type="InterPro" id="IPR004681">
    <property type="entry name" value="TRAP_DctM"/>
</dbReference>
<keyword evidence="5 7" id="KW-1133">Transmembrane helix</keyword>
<keyword evidence="6 7" id="KW-0472">Membrane</keyword>
<evidence type="ECO:0000256" key="2">
    <source>
        <dbReference type="ARBA" id="ARBA00022475"/>
    </source>
</evidence>
<dbReference type="Pfam" id="PF06808">
    <property type="entry name" value="DctM"/>
    <property type="match status" value="1"/>
</dbReference>
<dbReference type="PANTHER" id="PTHR33362">
    <property type="entry name" value="SIALIC ACID TRAP TRANSPORTER PERMEASE PROTEIN SIAT-RELATED"/>
    <property type="match status" value="1"/>
</dbReference>
<dbReference type="GO" id="GO:0022857">
    <property type="term" value="F:transmembrane transporter activity"/>
    <property type="evidence" value="ECO:0007669"/>
    <property type="project" value="TreeGrafter"/>
</dbReference>
<protein>
    <recommendedName>
        <fullName evidence="8">TRAP C4-dicarboxylate transport system permease DctM subunit domain-containing protein</fullName>
    </recommendedName>
</protein>
<feature type="transmembrane region" description="Helical" evidence="7">
    <location>
        <begin position="132"/>
        <end position="151"/>
    </location>
</feature>
<dbReference type="PANTHER" id="PTHR33362:SF2">
    <property type="entry name" value="TRAP TRANSPORTER LARGE PERMEASE PROTEIN"/>
    <property type="match status" value="1"/>
</dbReference>
<proteinExistence type="predicted"/>
<keyword evidence="4 7" id="KW-0812">Transmembrane</keyword>